<protein>
    <submittedName>
        <fullName evidence="2">Uncharacterized protein</fullName>
    </submittedName>
</protein>
<accession>A0AAU2GZL5</accession>
<dbReference type="EMBL" id="CP108253">
    <property type="protein sequence ID" value="WTU41265.1"/>
    <property type="molecule type" value="Genomic_DNA"/>
</dbReference>
<evidence type="ECO:0000313" key="2">
    <source>
        <dbReference type="EMBL" id="WTU41265.1"/>
    </source>
</evidence>
<feature type="compositionally biased region" description="Polar residues" evidence="1">
    <location>
        <begin position="1"/>
        <end position="10"/>
    </location>
</feature>
<dbReference type="AlphaFoldDB" id="A0AAU2GZL5"/>
<proteinExistence type="predicted"/>
<evidence type="ECO:0000256" key="1">
    <source>
        <dbReference type="SAM" id="MobiDB-lite"/>
    </source>
</evidence>
<sequence length="90" mass="9899">MRCTAEQPSVSVEDPEWVTDAGQADGGRSVSDALRRLIRDIVRAVRAAEERQIGFLLNRFAADADADMPALFALRDALAEAADHRGRRHP</sequence>
<feature type="region of interest" description="Disordered" evidence="1">
    <location>
        <begin position="1"/>
        <end position="27"/>
    </location>
</feature>
<organism evidence="2">
    <name type="scientific">Streptomyces sp. NBC_00060</name>
    <dbReference type="NCBI Taxonomy" id="2975636"/>
    <lineage>
        <taxon>Bacteria</taxon>
        <taxon>Bacillati</taxon>
        <taxon>Actinomycetota</taxon>
        <taxon>Actinomycetes</taxon>
        <taxon>Kitasatosporales</taxon>
        <taxon>Streptomycetaceae</taxon>
        <taxon>Streptomyces</taxon>
    </lineage>
</organism>
<reference evidence="2" key="1">
    <citation type="submission" date="2022-10" db="EMBL/GenBank/DDBJ databases">
        <title>The complete genomes of actinobacterial strains from the NBC collection.</title>
        <authorList>
            <person name="Joergensen T.S."/>
            <person name="Alvarez Arevalo M."/>
            <person name="Sterndorff E.B."/>
            <person name="Faurdal D."/>
            <person name="Vuksanovic O."/>
            <person name="Mourched A.-S."/>
            <person name="Charusanti P."/>
            <person name="Shaw S."/>
            <person name="Blin K."/>
            <person name="Weber T."/>
        </authorList>
    </citation>
    <scope>NUCLEOTIDE SEQUENCE</scope>
    <source>
        <strain evidence="2">NBC_00060</strain>
    </source>
</reference>
<name>A0AAU2GZL5_9ACTN</name>
<gene>
    <name evidence="2" type="ORF">OHV25_17545</name>
</gene>